<dbReference type="InterPro" id="IPR037401">
    <property type="entry name" value="SnoaL-like"/>
</dbReference>
<gene>
    <name evidence="2" type="ORF">ABT404_15490</name>
</gene>
<dbReference type="Pfam" id="PF12680">
    <property type="entry name" value="SnoaL_2"/>
    <property type="match status" value="1"/>
</dbReference>
<dbReference type="InterPro" id="IPR032710">
    <property type="entry name" value="NTF2-like_dom_sf"/>
</dbReference>
<name>A0ABV1WVW1_9ACTN</name>
<dbReference type="SUPFAM" id="SSF54427">
    <property type="entry name" value="NTF2-like"/>
    <property type="match status" value="1"/>
</dbReference>
<reference evidence="2 3" key="1">
    <citation type="submission" date="2024-06" db="EMBL/GenBank/DDBJ databases">
        <title>The Natural Products Discovery Center: Release of the First 8490 Sequenced Strains for Exploring Actinobacteria Biosynthetic Diversity.</title>
        <authorList>
            <person name="Kalkreuter E."/>
            <person name="Kautsar S.A."/>
            <person name="Yang D."/>
            <person name="Bader C.D."/>
            <person name="Teijaro C.N."/>
            <person name="Fluegel L."/>
            <person name="Davis C.M."/>
            <person name="Simpson J.R."/>
            <person name="Lauterbach L."/>
            <person name="Steele A.D."/>
            <person name="Gui C."/>
            <person name="Meng S."/>
            <person name="Li G."/>
            <person name="Viehrig K."/>
            <person name="Ye F."/>
            <person name="Su P."/>
            <person name="Kiefer A.F."/>
            <person name="Nichols A."/>
            <person name="Cepeda A.J."/>
            <person name="Yan W."/>
            <person name="Fan B."/>
            <person name="Jiang Y."/>
            <person name="Adhikari A."/>
            <person name="Zheng C.-J."/>
            <person name="Schuster L."/>
            <person name="Cowan T.M."/>
            <person name="Smanski M.J."/>
            <person name="Chevrette M.G."/>
            <person name="De Carvalho L.P.S."/>
            <person name="Shen B."/>
        </authorList>
    </citation>
    <scope>NUCLEOTIDE SEQUENCE [LARGE SCALE GENOMIC DNA]</scope>
    <source>
        <strain evidence="2 3">NPDC000234</strain>
    </source>
</reference>
<dbReference type="Gene3D" id="3.10.450.50">
    <property type="match status" value="1"/>
</dbReference>
<accession>A0ABV1WVW1</accession>
<organism evidence="2 3">
    <name type="scientific">Streptomyces hyaluromycini</name>
    <dbReference type="NCBI Taxonomy" id="1377993"/>
    <lineage>
        <taxon>Bacteria</taxon>
        <taxon>Bacillati</taxon>
        <taxon>Actinomycetota</taxon>
        <taxon>Actinomycetes</taxon>
        <taxon>Kitasatosporales</taxon>
        <taxon>Streptomycetaceae</taxon>
        <taxon>Streptomyces</taxon>
    </lineage>
</organism>
<protein>
    <submittedName>
        <fullName evidence="2">Nuclear transport factor 2 family protein</fullName>
    </submittedName>
</protein>
<evidence type="ECO:0000259" key="1">
    <source>
        <dbReference type="Pfam" id="PF12680"/>
    </source>
</evidence>
<sequence>MPTPITDAAQLPPAFEKAMNSGNLDEVLSLLAPGAVMRTVTGETVTGQALRDYTAGSIAGNAQLSNGPSRIVAGDDIAFISEEWTLEITGPDGNRKKATGTTANVARRGQDGTWRMAILNPLGTAA</sequence>
<proteinExistence type="predicted"/>
<evidence type="ECO:0000313" key="2">
    <source>
        <dbReference type="EMBL" id="MER7180862.1"/>
    </source>
</evidence>
<feature type="domain" description="SnoaL-like" evidence="1">
    <location>
        <begin position="16"/>
        <end position="110"/>
    </location>
</feature>
<comment type="caution">
    <text evidence="2">The sequence shown here is derived from an EMBL/GenBank/DDBJ whole genome shotgun (WGS) entry which is preliminary data.</text>
</comment>
<dbReference type="EMBL" id="JBEPEK010000092">
    <property type="protein sequence ID" value="MER7180862.1"/>
    <property type="molecule type" value="Genomic_DNA"/>
</dbReference>
<dbReference type="Proteomes" id="UP001474181">
    <property type="component" value="Unassembled WGS sequence"/>
</dbReference>
<evidence type="ECO:0000313" key="3">
    <source>
        <dbReference type="Proteomes" id="UP001474181"/>
    </source>
</evidence>
<keyword evidence="3" id="KW-1185">Reference proteome</keyword>
<dbReference type="RefSeq" id="WP_350781242.1">
    <property type="nucleotide sequence ID" value="NZ_JBEPEK010000092.1"/>
</dbReference>